<comment type="caution">
    <text evidence="2">The sequence shown here is derived from an EMBL/GenBank/DDBJ whole genome shotgun (WGS) entry which is preliminary data.</text>
</comment>
<accession>A0AAV7LSU8</accession>
<reference evidence="2" key="1">
    <citation type="journal article" date="2022" name="bioRxiv">
        <title>Sequencing and chromosome-scale assembly of the giantPleurodeles waltlgenome.</title>
        <authorList>
            <person name="Brown T."/>
            <person name="Elewa A."/>
            <person name="Iarovenko S."/>
            <person name="Subramanian E."/>
            <person name="Araus A.J."/>
            <person name="Petzold A."/>
            <person name="Susuki M."/>
            <person name="Suzuki K.-i.T."/>
            <person name="Hayashi T."/>
            <person name="Toyoda A."/>
            <person name="Oliveira C."/>
            <person name="Osipova E."/>
            <person name="Leigh N.D."/>
            <person name="Simon A."/>
            <person name="Yun M.H."/>
        </authorList>
    </citation>
    <scope>NUCLEOTIDE SEQUENCE</scope>
    <source>
        <strain evidence="2">20211129_DDA</strain>
        <tissue evidence="2">Liver</tissue>
    </source>
</reference>
<evidence type="ECO:0000256" key="1">
    <source>
        <dbReference type="SAM" id="MobiDB-lite"/>
    </source>
</evidence>
<dbReference type="EMBL" id="JANPWB010000015">
    <property type="protein sequence ID" value="KAJ1094207.1"/>
    <property type="molecule type" value="Genomic_DNA"/>
</dbReference>
<organism evidence="2 3">
    <name type="scientific">Pleurodeles waltl</name>
    <name type="common">Iberian ribbed newt</name>
    <dbReference type="NCBI Taxonomy" id="8319"/>
    <lineage>
        <taxon>Eukaryota</taxon>
        <taxon>Metazoa</taxon>
        <taxon>Chordata</taxon>
        <taxon>Craniata</taxon>
        <taxon>Vertebrata</taxon>
        <taxon>Euteleostomi</taxon>
        <taxon>Amphibia</taxon>
        <taxon>Batrachia</taxon>
        <taxon>Caudata</taxon>
        <taxon>Salamandroidea</taxon>
        <taxon>Salamandridae</taxon>
        <taxon>Pleurodelinae</taxon>
        <taxon>Pleurodeles</taxon>
    </lineage>
</organism>
<dbReference type="AlphaFoldDB" id="A0AAV7LSU8"/>
<proteinExistence type="predicted"/>
<evidence type="ECO:0000313" key="2">
    <source>
        <dbReference type="EMBL" id="KAJ1094207.1"/>
    </source>
</evidence>
<keyword evidence="3" id="KW-1185">Reference proteome</keyword>
<feature type="region of interest" description="Disordered" evidence="1">
    <location>
        <begin position="1"/>
        <end position="21"/>
    </location>
</feature>
<evidence type="ECO:0000313" key="3">
    <source>
        <dbReference type="Proteomes" id="UP001066276"/>
    </source>
</evidence>
<protein>
    <submittedName>
        <fullName evidence="2">Uncharacterized protein</fullName>
    </submittedName>
</protein>
<feature type="compositionally biased region" description="Polar residues" evidence="1">
    <location>
        <begin position="1"/>
        <end position="12"/>
    </location>
</feature>
<dbReference type="Proteomes" id="UP001066276">
    <property type="component" value="Chromosome 11"/>
</dbReference>
<sequence>MAVNGRETNVDPSGSEYDFEPPLLQDLNGEFSFVNEPQARPLQHDDRIDSIPDSDVASEMQSADDLPNAFITQRVSHPQGLELLFGELFKNNHFVIVSSVVKGKDVLHIDIHNSLHCMLYTVEHATIL</sequence>
<gene>
    <name evidence="2" type="ORF">NDU88_007285</name>
</gene>
<name>A0AAV7LSU8_PLEWA</name>